<protein>
    <submittedName>
        <fullName evidence="2">DUF2786 domain-containing protein</fullName>
    </submittedName>
</protein>
<dbReference type="EMBL" id="VIFK01000055">
    <property type="protein sequence ID" value="TQE99523.1"/>
    <property type="molecule type" value="Genomic_DNA"/>
</dbReference>
<dbReference type="Proteomes" id="UP000315400">
    <property type="component" value="Unassembled WGS sequence"/>
</dbReference>
<comment type="caution">
    <text evidence="2">The sequence shown here is derived from an EMBL/GenBank/DDBJ whole genome shotgun (WGS) entry which is preliminary data.</text>
</comment>
<gene>
    <name evidence="2" type="ORF">FKY71_08065</name>
</gene>
<feature type="non-terminal residue" evidence="2">
    <location>
        <position position="147"/>
    </location>
</feature>
<feature type="domain" description="DUF2786" evidence="1">
    <location>
        <begin position="6"/>
        <end position="42"/>
    </location>
</feature>
<evidence type="ECO:0000313" key="3">
    <source>
        <dbReference type="Proteomes" id="UP000315400"/>
    </source>
</evidence>
<dbReference type="InterPro" id="IPR024498">
    <property type="entry name" value="DUF2786"/>
</dbReference>
<evidence type="ECO:0000313" key="2">
    <source>
        <dbReference type="EMBL" id="TQE99523.1"/>
    </source>
</evidence>
<accession>A0A540VTQ2</accession>
<dbReference type="AlphaFoldDB" id="A0A540VTQ2"/>
<proteinExistence type="predicted"/>
<name>A0A540VTQ2_9GAMM</name>
<reference evidence="2 3" key="1">
    <citation type="submission" date="2019-06" db="EMBL/GenBank/DDBJ databases">
        <title>Metagenome assembled Genome of Spiribacter salinus SL48-SHIP from the microbial mat of Salt Lake 48 (Novosibirsk region, Russia).</title>
        <authorList>
            <person name="Shipova A."/>
            <person name="Rozanov A.S."/>
            <person name="Bryanskaya A.V."/>
            <person name="Peltek S.E."/>
        </authorList>
    </citation>
    <scope>NUCLEOTIDE SEQUENCE [LARGE SCALE GENOMIC DNA]</scope>
    <source>
        <strain evidence="2">SL48-SHIP-2</strain>
    </source>
</reference>
<organism evidence="2 3">
    <name type="scientific">Spiribacter salinus</name>
    <dbReference type="NCBI Taxonomy" id="1335746"/>
    <lineage>
        <taxon>Bacteria</taxon>
        <taxon>Pseudomonadati</taxon>
        <taxon>Pseudomonadota</taxon>
        <taxon>Gammaproteobacteria</taxon>
        <taxon>Chromatiales</taxon>
        <taxon>Ectothiorhodospiraceae</taxon>
        <taxon>Spiribacter</taxon>
    </lineage>
</organism>
<dbReference type="Pfam" id="PF10979">
    <property type="entry name" value="DUF2786"/>
    <property type="match status" value="1"/>
</dbReference>
<evidence type="ECO:0000259" key="1">
    <source>
        <dbReference type="Pfam" id="PF10979"/>
    </source>
</evidence>
<sequence>MSNTMAQKIAKLMRKADSTTHPEEAEAFMSKAQELMIQHGLNLLDLGKLHEDPVDVQREAATSSSSYGWSCKVAGALAALYGCELVYHKHGNNFIYDIVGRESARVTFVMMLPFVLKQIKALARKGYKEGHYNSAMTAATRVGNATA</sequence>